<dbReference type="GeneID" id="14869011"/>
<evidence type="ECO:0000313" key="2">
    <source>
        <dbReference type="EMBL" id="EGG16680.1"/>
    </source>
</evidence>
<dbReference type="InterPro" id="IPR036291">
    <property type="entry name" value="NAD(P)-bd_dom_sf"/>
</dbReference>
<gene>
    <name evidence="2" type="ORF">DFA_07658</name>
</gene>
<sequence length="334" mass="37270">MTGPYCCSSSHLKLYQKIERRMSDKRVWYITGGSTGFGYVLTRLLLRQGDCVAVTTRNSQSLKEKIQNDHQTTLLSPITDDIINNQLLIVEVDLGNEASVASSVSQTIQQFGRLDVVVNNAGYLHIGSVEETSDDEYRKIFDINFFGMLNVLRATLPHLREYTKSSRYGSRVYNISSIAGILNLSAGSSPYSATKFAMEAVSESLYLEMKPLGVYVTCVKPGYFLTSLKSSTCVTKTKDDAPPSVYSNVQEAINNIPNWEFPGDPEKAMNILIDISKQPSPPLHLFLGSETIDLFNSKTQSIQNDLETYKHFTISTNFNNNTINPINNNNKQNS</sequence>
<comment type="similarity">
    <text evidence="1">Belongs to the short-chain dehydrogenases/reductases (SDR) family.</text>
</comment>
<dbReference type="CDD" id="cd05374">
    <property type="entry name" value="17beta-HSD-like_SDR_c"/>
    <property type="match status" value="1"/>
</dbReference>
<dbReference type="AlphaFoldDB" id="F4Q2K1"/>
<dbReference type="EMBL" id="GL883021">
    <property type="protein sequence ID" value="EGG16680.1"/>
    <property type="molecule type" value="Genomic_DNA"/>
</dbReference>
<organism evidence="2 3">
    <name type="scientific">Cavenderia fasciculata</name>
    <name type="common">Slime mold</name>
    <name type="synonym">Dictyostelium fasciculatum</name>
    <dbReference type="NCBI Taxonomy" id="261658"/>
    <lineage>
        <taxon>Eukaryota</taxon>
        <taxon>Amoebozoa</taxon>
        <taxon>Evosea</taxon>
        <taxon>Eumycetozoa</taxon>
        <taxon>Dictyostelia</taxon>
        <taxon>Acytosteliales</taxon>
        <taxon>Cavenderiaceae</taxon>
        <taxon>Cavenderia</taxon>
    </lineage>
</organism>
<dbReference type="KEGG" id="dfa:DFA_07658"/>
<dbReference type="InterPro" id="IPR051911">
    <property type="entry name" value="SDR_oxidoreductase"/>
</dbReference>
<dbReference type="Pfam" id="PF00106">
    <property type="entry name" value="adh_short"/>
    <property type="match status" value="1"/>
</dbReference>
<dbReference type="Gene3D" id="3.40.50.720">
    <property type="entry name" value="NAD(P)-binding Rossmann-like Domain"/>
    <property type="match status" value="1"/>
</dbReference>
<dbReference type="PRINTS" id="PR00081">
    <property type="entry name" value="GDHRDH"/>
</dbReference>
<name>F4Q2K1_CACFS</name>
<accession>F4Q2K1</accession>
<keyword evidence="3" id="KW-1185">Reference proteome</keyword>
<dbReference type="RefSeq" id="XP_004355154.1">
    <property type="nucleotide sequence ID" value="XM_004355102.1"/>
</dbReference>
<reference evidence="3" key="1">
    <citation type="journal article" date="2011" name="Genome Res.">
        <title>Phylogeny-wide analysis of social amoeba genomes highlights ancient origins for complex intercellular communication.</title>
        <authorList>
            <person name="Heidel A.J."/>
            <person name="Lawal H.M."/>
            <person name="Felder M."/>
            <person name="Schilde C."/>
            <person name="Helps N.R."/>
            <person name="Tunggal B."/>
            <person name="Rivero F."/>
            <person name="John U."/>
            <person name="Schleicher M."/>
            <person name="Eichinger L."/>
            <person name="Platzer M."/>
            <person name="Noegel A.A."/>
            <person name="Schaap P."/>
            <person name="Gloeckner G."/>
        </authorList>
    </citation>
    <scope>NUCLEOTIDE SEQUENCE [LARGE SCALE GENOMIC DNA]</scope>
    <source>
        <strain evidence="3">SH3</strain>
    </source>
</reference>
<dbReference type="STRING" id="1054147.F4Q2K1"/>
<dbReference type="SUPFAM" id="SSF51735">
    <property type="entry name" value="NAD(P)-binding Rossmann-fold domains"/>
    <property type="match status" value="1"/>
</dbReference>
<dbReference type="OrthoDB" id="13950at2759"/>
<protein>
    <submittedName>
        <fullName evidence="2">Short-chain dehydrogenase/reductase family protein</fullName>
    </submittedName>
</protein>
<dbReference type="InterPro" id="IPR002347">
    <property type="entry name" value="SDR_fam"/>
</dbReference>
<dbReference type="Proteomes" id="UP000007797">
    <property type="component" value="Unassembled WGS sequence"/>
</dbReference>
<proteinExistence type="inferred from homology"/>
<dbReference type="PANTHER" id="PTHR43976">
    <property type="entry name" value="SHORT CHAIN DEHYDROGENASE"/>
    <property type="match status" value="1"/>
</dbReference>
<evidence type="ECO:0000256" key="1">
    <source>
        <dbReference type="RuleBase" id="RU000363"/>
    </source>
</evidence>
<dbReference type="PANTHER" id="PTHR43976:SF22">
    <property type="entry name" value="SHORT-CHAIN DEHYDROGENASE_REDUCTASE FAMILY PROTEIN"/>
    <property type="match status" value="1"/>
</dbReference>
<dbReference type="PRINTS" id="PR00080">
    <property type="entry name" value="SDRFAMILY"/>
</dbReference>
<evidence type="ECO:0000313" key="3">
    <source>
        <dbReference type="Proteomes" id="UP000007797"/>
    </source>
</evidence>
<dbReference type="OMA" id="HPAYEND"/>